<gene>
    <name evidence="1" type="ORF">ACFSKK_08010</name>
</gene>
<evidence type="ECO:0000313" key="1">
    <source>
        <dbReference type="EMBL" id="MFD2213617.1"/>
    </source>
</evidence>
<accession>A0ABW5BU41</accession>
<sequence>MEENQFKSLLDENNQYSKVRNIYDQLILSSQFHDMDVDTLDAFLTHFELKDDITFEEFIGLYKIFDAIYEKDKFPIIF</sequence>
<reference evidence="2" key="1">
    <citation type="journal article" date="2019" name="Int. J. Syst. Evol. Microbiol.">
        <title>The Global Catalogue of Microorganisms (GCM) 10K type strain sequencing project: providing services to taxonomists for standard genome sequencing and annotation.</title>
        <authorList>
            <consortium name="The Broad Institute Genomics Platform"/>
            <consortium name="The Broad Institute Genome Sequencing Center for Infectious Disease"/>
            <person name="Wu L."/>
            <person name="Ma J."/>
        </authorList>
    </citation>
    <scope>NUCLEOTIDE SEQUENCE [LARGE SCALE GENOMIC DNA]</scope>
    <source>
        <strain evidence="2">CGMCC 1.15474</strain>
    </source>
</reference>
<proteinExistence type="predicted"/>
<dbReference type="RefSeq" id="WP_247345138.1">
    <property type="nucleotide sequence ID" value="NZ_CP095550.1"/>
</dbReference>
<protein>
    <submittedName>
        <fullName evidence="1">Uncharacterized protein</fullName>
    </submittedName>
</protein>
<keyword evidence="2" id="KW-1185">Reference proteome</keyword>
<dbReference type="Proteomes" id="UP001597318">
    <property type="component" value="Unassembled WGS sequence"/>
</dbReference>
<evidence type="ECO:0000313" key="2">
    <source>
        <dbReference type="Proteomes" id="UP001597318"/>
    </source>
</evidence>
<organism evidence="1 2">
    <name type="scientific">Metabacillus endolithicus</name>
    <dbReference type="NCBI Taxonomy" id="1535204"/>
    <lineage>
        <taxon>Bacteria</taxon>
        <taxon>Bacillati</taxon>
        <taxon>Bacillota</taxon>
        <taxon>Bacilli</taxon>
        <taxon>Bacillales</taxon>
        <taxon>Bacillaceae</taxon>
        <taxon>Metabacillus</taxon>
    </lineage>
</organism>
<name>A0ABW5BU41_9BACI</name>
<dbReference type="EMBL" id="JBHUIK010000002">
    <property type="protein sequence ID" value="MFD2213617.1"/>
    <property type="molecule type" value="Genomic_DNA"/>
</dbReference>
<comment type="caution">
    <text evidence="1">The sequence shown here is derived from an EMBL/GenBank/DDBJ whole genome shotgun (WGS) entry which is preliminary data.</text>
</comment>